<dbReference type="Pfam" id="PF01037">
    <property type="entry name" value="AsnC_trans_reg"/>
    <property type="match status" value="1"/>
</dbReference>
<dbReference type="SMART" id="SM00344">
    <property type="entry name" value="HTH_ASNC"/>
    <property type="match status" value="1"/>
</dbReference>
<dbReference type="InterPro" id="IPR011008">
    <property type="entry name" value="Dimeric_a/b-barrel"/>
</dbReference>
<keyword evidence="2" id="KW-0238">DNA-binding</keyword>
<dbReference type="PROSITE" id="PS50956">
    <property type="entry name" value="HTH_ASNC_2"/>
    <property type="match status" value="1"/>
</dbReference>
<proteinExistence type="predicted"/>
<evidence type="ECO:0000259" key="5">
    <source>
        <dbReference type="PROSITE" id="PS50956"/>
    </source>
</evidence>
<dbReference type="Pfam" id="PF13412">
    <property type="entry name" value="HTH_24"/>
    <property type="match status" value="1"/>
</dbReference>
<dbReference type="SUPFAM" id="SSF54909">
    <property type="entry name" value="Dimeric alpha+beta barrel"/>
    <property type="match status" value="1"/>
</dbReference>
<comment type="caution">
    <text evidence="6">The sequence shown here is derived from an EMBL/GenBank/DDBJ whole genome shotgun (WGS) entry which is preliminary data.</text>
</comment>
<dbReference type="PRINTS" id="PR00033">
    <property type="entry name" value="HTHASNC"/>
</dbReference>
<dbReference type="InterPro" id="IPR036388">
    <property type="entry name" value="WH-like_DNA-bd_sf"/>
</dbReference>
<dbReference type="InterPro" id="IPR019887">
    <property type="entry name" value="Tscrpt_reg_AsnC/Lrp_C"/>
</dbReference>
<dbReference type="Proteomes" id="UP001556220">
    <property type="component" value="Unassembled WGS sequence"/>
</dbReference>
<gene>
    <name evidence="6" type="ORF">ABQJ54_07555</name>
</gene>
<organism evidence="6 7">
    <name type="scientific">Rhodanobacter lycopersici</name>
    <dbReference type="NCBI Taxonomy" id="3162487"/>
    <lineage>
        <taxon>Bacteria</taxon>
        <taxon>Pseudomonadati</taxon>
        <taxon>Pseudomonadota</taxon>
        <taxon>Gammaproteobacteria</taxon>
        <taxon>Lysobacterales</taxon>
        <taxon>Rhodanobacteraceae</taxon>
        <taxon>Rhodanobacter</taxon>
    </lineage>
</organism>
<name>A0ABV3QCU1_9GAMM</name>
<dbReference type="EMBL" id="JBFOHK010000002">
    <property type="protein sequence ID" value="MEW9571602.1"/>
    <property type="molecule type" value="Genomic_DNA"/>
</dbReference>
<evidence type="ECO:0000313" key="6">
    <source>
        <dbReference type="EMBL" id="MEW9571602.1"/>
    </source>
</evidence>
<evidence type="ECO:0000256" key="1">
    <source>
        <dbReference type="ARBA" id="ARBA00023015"/>
    </source>
</evidence>
<dbReference type="InterPro" id="IPR036390">
    <property type="entry name" value="WH_DNA-bd_sf"/>
</dbReference>
<keyword evidence="1" id="KW-0805">Transcription regulation</keyword>
<accession>A0ABV3QCU1</accession>
<evidence type="ECO:0000256" key="4">
    <source>
        <dbReference type="SAM" id="MobiDB-lite"/>
    </source>
</evidence>
<dbReference type="Gene3D" id="1.10.10.10">
    <property type="entry name" value="Winged helix-like DNA-binding domain superfamily/Winged helix DNA-binding domain"/>
    <property type="match status" value="1"/>
</dbReference>
<dbReference type="Gene3D" id="3.30.70.920">
    <property type="match status" value="1"/>
</dbReference>
<evidence type="ECO:0000313" key="7">
    <source>
        <dbReference type="Proteomes" id="UP001556220"/>
    </source>
</evidence>
<evidence type="ECO:0000256" key="3">
    <source>
        <dbReference type="ARBA" id="ARBA00023163"/>
    </source>
</evidence>
<protein>
    <submittedName>
        <fullName evidence="6">Lrp/AsnC family transcriptional regulator</fullName>
    </submittedName>
</protein>
<dbReference type="PANTHER" id="PTHR30154">
    <property type="entry name" value="LEUCINE-RESPONSIVE REGULATORY PROTEIN"/>
    <property type="match status" value="1"/>
</dbReference>
<dbReference type="InterPro" id="IPR000485">
    <property type="entry name" value="AsnC-type_HTH_dom"/>
</dbReference>
<sequence length="170" mass="18658">MVSLDRIDLQLLAMLQTEGRITNAELAERVNLSPSACLRRLQRLEADQVITGYAAQVDPLAVGLGLQAFVRVQLVKHEAAVIERFVECVNGWDEVVACHALTGDMDYLLHIYVADLADFSRFLLDHLLNAAGVADANSSFVLRTVKRSPSLPLAHAENPPPPHNVAGNRR</sequence>
<dbReference type="RefSeq" id="WP_367853685.1">
    <property type="nucleotide sequence ID" value="NZ_JBFOHK010000002.1"/>
</dbReference>
<dbReference type="InterPro" id="IPR011991">
    <property type="entry name" value="ArsR-like_HTH"/>
</dbReference>
<feature type="domain" description="HTH asnC-type" evidence="5">
    <location>
        <begin position="4"/>
        <end position="65"/>
    </location>
</feature>
<evidence type="ECO:0000256" key="2">
    <source>
        <dbReference type="ARBA" id="ARBA00023125"/>
    </source>
</evidence>
<dbReference type="PANTHER" id="PTHR30154:SF46">
    <property type="entry name" value="TRANSCRIPTIONAL REGULATORY PROTEIN"/>
    <property type="match status" value="1"/>
</dbReference>
<keyword evidence="3" id="KW-0804">Transcription</keyword>
<keyword evidence="7" id="KW-1185">Reference proteome</keyword>
<dbReference type="SUPFAM" id="SSF46785">
    <property type="entry name" value="Winged helix' DNA-binding domain"/>
    <property type="match status" value="1"/>
</dbReference>
<feature type="region of interest" description="Disordered" evidence="4">
    <location>
        <begin position="151"/>
        <end position="170"/>
    </location>
</feature>
<reference evidence="6 7" key="1">
    <citation type="submission" date="2024-06" db="EMBL/GenBank/DDBJ databases">
        <authorList>
            <person name="Woo H."/>
        </authorList>
    </citation>
    <scope>NUCLEOTIDE SEQUENCE [LARGE SCALE GENOMIC DNA]</scope>
    <source>
        <strain evidence="6 7">Si-c</strain>
    </source>
</reference>
<dbReference type="InterPro" id="IPR019888">
    <property type="entry name" value="Tscrpt_reg_AsnC-like"/>
</dbReference>
<dbReference type="CDD" id="cd00090">
    <property type="entry name" value="HTH_ARSR"/>
    <property type="match status" value="1"/>
</dbReference>